<dbReference type="SUPFAM" id="SSF53474">
    <property type="entry name" value="alpha/beta-Hydrolases"/>
    <property type="match status" value="1"/>
</dbReference>
<dbReference type="Pfam" id="PF05577">
    <property type="entry name" value="Peptidase_S28"/>
    <property type="match status" value="1"/>
</dbReference>
<dbReference type="EnsemblMetazoa" id="SCAU011336-RA">
    <property type="protein sequence ID" value="SCAU011336-PA"/>
    <property type="gene ID" value="SCAU011336"/>
</dbReference>
<evidence type="ECO:0000313" key="8">
    <source>
        <dbReference type="Proteomes" id="UP000095300"/>
    </source>
</evidence>
<dbReference type="AlphaFoldDB" id="A0A1I8PUV1"/>
<keyword evidence="5" id="KW-0325">Glycoprotein</keyword>
<dbReference type="GO" id="GO:0070008">
    <property type="term" value="F:serine-type exopeptidase activity"/>
    <property type="evidence" value="ECO:0007669"/>
    <property type="project" value="InterPro"/>
</dbReference>
<dbReference type="InterPro" id="IPR029058">
    <property type="entry name" value="AB_hydrolase_fold"/>
</dbReference>
<dbReference type="PANTHER" id="PTHR11010:SF5">
    <property type="entry name" value="RE36938P-RELATED"/>
    <property type="match status" value="1"/>
</dbReference>
<sequence length="399" mass="46190">MIKRNTLFKRVRLLMQLMVLAFWEISVNSANIQRINPYDTILKMLLKEPPVGVATNISTHNREYVQEMWLPQKVDHFADTEHKLGNQTWMMRYYVNAEFYEPGGPILILVGGEWEITPSLLHQGHFYDMALQHNGIMFYTEHRYYGKSWPISSVSVDSLKYLSVLQSLEDLRYFIEYQKSSSDHLRDAKVVLVGCSYSGSMVAWFMKLYPNEADVAWASSAPLLAKIDFTDYMSLSMKTIREIGGSKCANNLESGFQKLRLQLQSPTKSRQLLQRLQSCKSFNANNEMDRAAFFNSLGNYFAVLVQSYSKWVGTFCKNFLKMTEDPGEALIQHIEEIFLPNPQEEEEDKLHGDEWCLDLSYEAMLVVGFIRHAMNLVGLPQPRHRAMHHRIFPLPGKFL</sequence>
<evidence type="ECO:0000256" key="3">
    <source>
        <dbReference type="ARBA" id="ARBA00022729"/>
    </source>
</evidence>
<dbReference type="VEuPathDB" id="VectorBase:SCAU011336"/>
<evidence type="ECO:0000256" key="6">
    <source>
        <dbReference type="SAM" id="SignalP"/>
    </source>
</evidence>
<dbReference type="Proteomes" id="UP000095300">
    <property type="component" value="Unassembled WGS sequence"/>
</dbReference>
<reference evidence="7" key="1">
    <citation type="submission" date="2020-05" db="UniProtKB">
        <authorList>
            <consortium name="EnsemblMetazoa"/>
        </authorList>
    </citation>
    <scope>IDENTIFICATION</scope>
    <source>
        <strain evidence="7">USDA</strain>
    </source>
</reference>
<keyword evidence="3 6" id="KW-0732">Signal</keyword>
<evidence type="ECO:0000256" key="2">
    <source>
        <dbReference type="ARBA" id="ARBA00022670"/>
    </source>
</evidence>
<keyword evidence="8" id="KW-1185">Reference proteome</keyword>
<dbReference type="Gene3D" id="3.40.50.1820">
    <property type="entry name" value="alpha/beta hydrolase"/>
    <property type="match status" value="1"/>
</dbReference>
<dbReference type="InterPro" id="IPR008758">
    <property type="entry name" value="Peptidase_S28"/>
</dbReference>
<dbReference type="OrthoDB" id="8027208at2759"/>
<dbReference type="InterPro" id="IPR042269">
    <property type="entry name" value="Ser_carbopepase_S28_SKS"/>
</dbReference>
<feature type="signal peptide" evidence="6">
    <location>
        <begin position="1"/>
        <end position="29"/>
    </location>
</feature>
<organism evidence="7 8">
    <name type="scientific">Stomoxys calcitrans</name>
    <name type="common">Stable fly</name>
    <name type="synonym">Conops calcitrans</name>
    <dbReference type="NCBI Taxonomy" id="35570"/>
    <lineage>
        <taxon>Eukaryota</taxon>
        <taxon>Metazoa</taxon>
        <taxon>Ecdysozoa</taxon>
        <taxon>Arthropoda</taxon>
        <taxon>Hexapoda</taxon>
        <taxon>Insecta</taxon>
        <taxon>Pterygota</taxon>
        <taxon>Neoptera</taxon>
        <taxon>Endopterygota</taxon>
        <taxon>Diptera</taxon>
        <taxon>Brachycera</taxon>
        <taxon>Muscomorpha</taxon>
        <taxon>Muscoidea</taxon>
        <taxon>Muscidae</taxon>
        <taxon>Stomoxys</taxon>
    </lineage>
</organism>
<dbReference type="GO" id="GO:0008239">
    <property type="term" value="F:dipeptidyl-peptidase activity"/>
    <property type="evidence" value="ECO:0007669"/>
    <property type="project" value="TreeGrafter"/>
</dbReference>
<evidence type="ECO:0000313" key="7">
    <source>
        <dbReference type="EnsemblMetazoa" id="SCAU011336-PA"/>
    </source>
</evidence>
<comment type="similarity">
    <text evidence="1">Belongs to the peptidase S28 family.</text>
</comment>
<proteinExistence type="inferred from homology"/>
<gene>
    <name evidence="7" type="primary">106085468</name>
</gene>
<protein>
    <submittedName>
        <fullName evidence="7">Uncharacterized protein</fullName>
    </submittedName>
</protein>
<keyword evidence="4" id="KW-0378">Hydrolase</keyword>
<dbReference type="Gene3D" id="1.20.120.980">
    <property type="entry name" value="Serine carboxypeptidase S28, SKS domain"/>
    <property type="match status" value="1"/>
</dbReference>
<feature type="chain" id="PRO_5009327239" evidence="6">
    <location>
        <begin position="30"/>
        <end position="399"/>
    </location>
</feature>
<dbReference type="PANTHER" id="PTHR11010">
    <property type="entry name" value="PROTEASE S28 PRO-X CARBOXYPEPTIDASE-RELATED"/>
    <property type="match status" value="1"/>
</dbReference>
<evidence type="ECO:0000256" key="4">
    <source>
        <dbReference type="ARBA" id="ARBA00022801"/>
    </source>
</evidence>
<name>A0A1I8PUV1_STOCA</name>
<keyword evidence="2" id="KW-0645">Protease</keyword>
<dbReference type="GO" id="GO:0006508">
    <property type="term" value="P:proteolysis"/>
    <property type="evidence" value="ECO:0007669"/>
    <property type="project" value="UniProtKB-KW"/>
</dbReference>
<evidence type="ECO:0000256" key="5">
    <source>
        <dbReference type="ARBA" id="ARBA00023180"/>
    </source>
</evidence>
<evidence type="ECO:0000256" key="1">
    <source>
        <dbReference type="ARBA" id="ARBA00011079"/>
    </source>
</evidence>
<accession>A0A1I8PUV1</accession>